<gene>
    <name evidence="1" type="ORF">O6H91_03G007000</name>
</gene>
<organism evidence="1 2">
    <name type="scientific">Diphasiastrum complanatum</name>
    <name type="common">Issler's clubmoss</name>
    <name type="synonym">Lycopodium complanatum</name>
    <dbReference type="NCBI Taxonomy" id="34168"/>
    <lineage>
        <taxon>Eukaryota</taxon>
        <taxon>Viridiplantae</taxon>
        <taxon>Streptophyta</taxon>
        <taxon>Embryophyta</taxon>
        <taxon>Tracheophyta</taxon>
        <taxon>Lycopodiopsida</taxon>
        <taxon>Lycopodiales</taxon>
        <taxon>Lycopodiaceae</taxon>
        <taxon>Lycopodioideae</taxon>
        <taxon>Diphasiastrum</taxon>
    </lineage>
</organism>
<name>A0ACC2E375_DIPCM</name>
<sequence length="798" mass="89890">MTLENRCCSIIQVAISLLLLLIITQFFQNSDEQIVERLPLGSTLQPNQTLVSRNGCFALGFFSLGRDRNYLGVSYAGIPTITRIWMANRNNPARDGASLRFSMDGNLVVSNPDQTTVWMSDTSGRNISSMALMDESGNLILTHNTGRVIWQSFDHLTDTYMPGMKFYLGTSFTSSKSAIDPAEGRFSFRMLQTTSESVAMWNATTTYWNSGVWNGQIFADIADMSFNWRFMQNFSFLNDSGGRYFIWTEKHKTLMHFTLEYDGIFRYRIWDSSNAKWIIIGSQPRDPCQVDHLCGQNGICNSDSTPFCNCPQGFKPAEPVGWSAGDWSLGCVANFTFDCSCKTFFLLQNTYYDQGSGARSARSYSGLDQAWCQSSCTSDCACLGYYFDGGSINCSLQYGPFFNGKTSPEIGQNFFLRVNSSEQFPNDQLLLLNDAKRKERTTRNIGLGVAFGGALILMMTFLVWKILWRKRIAEKQSSDYMSGILRKFSYKELQTATSNFKEELGAGGFGSVYKGCLPDQTMVAVKKLHNMNQGDKDFRREVSTLGMIQHVNLVRLRGFCAADMHRLLVYDYMPNGDLSKLLFRKPGAQEHTVKLDWDTRFAIVLGTARGILYLHEECTSCIIHCDIKPSNILLDTNFCAKVSDFGLAKLMGREFSRVNTTMRGTRGYLAPEWLCSLPVTAKADVYSYGMTLFEIISGRKNMDANCSLDTWFFPLWACQKARLGEFSSLADIKPCGNFDEQQLKQVVLVALWCIQDEEMNRPSMARVVQMLEGTLQIADPPFPNSLKLMQIESTTAVS</sequence>
<protein>
    <submittedName>
        <fullName evidence="1">Uncharacterized protein</fullName>
    </submittedName>
</protein>
<dbReference type="Proteomes" id="UP001162992">
    <property type="component" value="Chromosome 3"/>
</dbReference>
<reference evidence="2" key="1">
    <citation type="journal article" date="2024" name="Proc. Natl. Acad. Sci. U.S.A.">
        <title>Extraordinary preservation of gene collinearity over three hundred million years revealed in homosporous lycophytes.</title>
        <authorList>
            <person name="Li C."/>
            <person name="Wickell D."/>
            <person name="Kuo L.Y."/>
            <person name="Chen X."/>
            <person name="Nie B."/>
            <person name="Liao X."/>
            <person name="Peng D."/>
            <person name="Ji J."/>
            <person name="Jenkins J."/>
            <person name="Williams M."/>
            <person name="Shu S."/>
            <person name="Plott C."/>
            <person name="Barry K."/>
            <person name="Rajasekar S."/>
            <person name="Grimwood J."/>
            <person name="Han X."/>
            <person name="Sun S."/>
            <person name="Hou Z."/>
            <person name="He W."/>
            <person name="Dai G."/>
            <person name="Sun C."/>
            <person name="Schmutz J."/>
            <person name="Leebens-Mack J.H."/>
            <person name="Li F.W."/>
            <person name="Wang L."/>
        </authorList>
    </citation>
    <scope>NUCLEOTIDE SEQUENCE [LARGE SCALE GENOMIC DNA]</scope>
    <source>
        <strain evidence="2">cv. PW_Plant_1</strain>
    </source>
</reference>
<comment type="caution">
    <text evidence="1">The sequence shown here is derived from an EMBL/GenBank/DDBJ whole genome shotgun (WGS) entry which is preliminary data.</text>
</comment>
<dbReference type="EMBL" id="CM055094">
    <property type="protein sequence ID" value="KAJ7560943.1"/>
    <property type="molecule type" value="Genomic_DNA"/>
</dbReference>
<evidence type="ECO:0000313" key="2">
    <source>
        <dbReference type="Proteomes" id="UP001162992"/>
    </source>
</evidence>
<keyword evidence="2" id="KW-1185">Reference proteome</keyword>
<accession>A0ACC2E375</accession>
<evidence type="ECO:0000313" key="1">
    <source>
        <dbReference type="EMBL" id="KAJ7560943.1"/>
    </source>
</evidence>
<proteinExistence type="predicted"/>